<proteinExistence type="predicted"/>
<dbReference type="PROSITE" id="PS51257">
    <property type="entry name" value="PROKAR_LIPOPROTEIN"/>
    <property type="match status" value="1"/>
</dbReference>
<dbReference type="Proteomes" id="UP000231019">
    <property type="component" value="Unassembled WGS sequence"/>
</dbReference>
<protein>
    <submittedName>
        <fullName evidence="2">Uncharacterized protein</fullName>
    </submittedName>
</protein>
<organism evidence="2 3">
    <name type="scientific">bacterium (Candidatus Blackallbacteria) CG17_big_fil_post_rev_8_21_14_2_50_48_46</name>
    <dbReference type="NCBI Taxonomy" id="2014261"/>
    <lineage>
        <taxon>Bacteria</taxon>
        <taxon>Candidatus Blackallbacteria</taxon>
    </lineage>
</organism>
<name>A0A2M7FWR1_9BACT</name>
<feature type="compositionally biased region" description="Polar residues" evidence="1">
    <location>
        <begin position="85"/>
        <end position="101"/>
    </location>
</feature>
<evidence type="ECO:0000313" key="2">
    <source>
        <dbReference type="EMBL" id="PIW13648.1"/>
    </source>
</evidence>
<evidence type="ECO:0000256" key="1">
    <source>
        <dbReference type="SAM" id="MobiDB-lite"/>
    </source>
</evidence>
<reference evidence="2 3" key="1">
    <citation type="submission" date="2017-09" db="EMBL/GenBank/DDBJ databases">
        <title>Depth-based differentiation of microbial function through sediment-hosted aquifers and enrichment of novel symbionts in the deep terrestrial subsurface.</title>
        <authorList>
            <person name="Probst A.J."/>
            <person name="Ladd B."/>
            <person name="Jarett J.K."/>
            <person name="Geller-Mcgrath D.E."/>
            <person name="Sieber C.M."/>
            <person name="Emerson J.B."/>
            <person name="Anantharaman K."/>
            <person name="Thomas B.C."/>
            <person name="Malmstrom R."/>
            <person name="Stieglmeier M."/>
            <person name="Klingl A."/>
            <person name="Woyke T."/>
            <person name="Ryan C.M."/>
            <person name="Banfield J.F."/>
        </authorList>
    </citation>
    <scope>NUCLEOTIDE SEQUENCE [LARGE SCALE GENOMIC DNA]</scope>
    <source>
        <strain evidence="2">CG17_big_fil_post_rev_8_21_14_2_50_48_46</strain>
    </source>
</reference>
<comment type="caution">
    <text evidence="2">The sequence shown here is derived from an EMBL/GenBank/DDBJ whole genome shotgun (WGS) entry which is preliminary data.</text>
</comment>
<evidence type="ECO:0000313" key="3">
    <source>
        <dbReference type="Proteomes" id="UP000231019"/>
    </source>
</evidence>
<gene>
    <name evidence="2" type="ORF">COW36_24925</name>
</gene>
<dbReference type="AlphaFoldDB" id="A0A2M7FWR1"/>
<feature type="region of interest" description="Disordered" evidence="1">
    <location>
        <begin position="76"/>
        <end position="104"/>
    </location>
</feature>
<accession>A0A2M7FWR1</accession>
<dbReference type="EMBL" id="PFFQ01000067">
    <property type="protein sequence ID" value="PIW13648.1"/>
    <property type="molecule type" value="Genomic_DNA"/>
</dbReference>
<sequence length="350" mass="37746">MFRAILSAKTGYLALFICVLFFLSGCIPAGSANTDFFLPSVPKQILPKNTSPVTSVKVNLPRAEQNQKTQIEAVEATQPKIAPTSLPTASPIPSQGTTNRDSSQPIVVISSSPPSVAPAAGGNGVFPSPIPQATLPPPGLHIITGVFIQGQNIMGASAPAALHANYLGKVIQLSIQGYFYLGAAQPEDVDVYLDNDIETNTLSVSNNRIEASFNTANIPDLYLVGSSHTLTLDLPGQTLKVEIRVGAPDVTVPLAPQIQQIEVVRDEFDEVEYLQIKGTNLMYNPNFAQVKVNQEVVSIIQAGLEENEQEQEEFIMLIDPPQNSELTKNTKYSFSYTTPFGVAFQEFVAN</sequence>